<keyword evidence="10" id="KW-0278">Fertilization</keyword>
<feature type="domain" description="Generative cell specific-1/HAP2" evidence="12">
    <location>
        <begin position="26"/>
        <end position="513"/>
    </location>
</feature>
<keyword evidence="8" id="KW-0472">Membrane</keyword>
<comment type="similarity">
    <text evidence="2">Belongs to the HAP2/GCS1 family.</text>
</comment>
<evidence type="ECO:0000256" key="6">
    <source>
        <dbReference type="ARBA" id="ARBA00022989"/>
    </source>
</evidence>
<dbReference type="PANTHER" id="PTHR31764:SF0">
    <property type="entry name" value="GENERATIVE CELL SPECIFIC-1_HAP2 DOMAIN-CONTAINING PROTEIN"/>
    <property type="match status" value="1"/>
</dbReference>
<name>A0ABY8U8K9_TETOB</name>
<evidence type="ECO:0000256" key="8">
    <source>
        <dbReference type="ARBA" id="ARBA00023136"/>
    </source>
</evidence>
<comment type="subcellular location">
    <subcellularLocation>
        <location evidence="1">Cell membrane</location>
        <topology evidence="1">Single-pass type I membrane protein</topology>
    </subcellularLocation>
</comment>
<keyword evidence="7" id="KW-0446">Lipid-binding</keyword>
<gene>
    <name evidence="13" type="ORF">OEZ85_013396</name>
</gene>
<feature type="compositionally biased region" description="Low complexity" evidence="11">
    <location>
        <begin position="715"/>
        <end position="724"/>
    </location>
</feature>
<feature type="region of interest" description="Disordered" evidence="11">
    <location>
        <begin position="557"/>
        <end position="669"/>
    </location>
</feature>
<evidence type="ECO:0000259" key="12">
    <source>
        <dbReference type="Pfam" id="PF10699"/>
    </source>
</evidence>
<keyword evidence="6" id="KW-1133">Transmembrane helix</keyword>
<evidence type="ECO:0000256" key="4">
    <source>
        <dbReference type="ARBA" id="ARBA00022692"/>
    </source>
</evidence>
<evidence type="ECO:0000256" key="7">
    <source>
        <dbReference type="ARBA" id="ARBA00023121"/>
    </source>
</evidence>
<feature type="compositionally biased region" description="Low complexity" evidence="11">
    <location>
        <begin position="640"/>
        <end position="668"/>
    </location>
</feature>
<evidence type="ECO:0000256" key="5">
    <source>
        <dbReference type="ARBA" id="ARBA00022729"/>
    </source>
</evidence>
<evidence type="ECO:0000313" key="14">
    <source>
        <dbReference type="Proteomes" id="UP001244341"/>
    </source>
</evidence>
<keyword evidence="14" id="KW-1185">Reference proteome</keyword>
<dbReference type="EMBL" id="CP126214">
    <property type="protein sequence ID" value="WIA16742.1"/>
    <property type="molecule type" value="Genomic_DNA"/>
</dbReference>
<accession>A0ABY8U8K9</accession>
<dbReference type="InterPro" id="IPR018928">
    <property type="entry name" value="HAP2/GCS1_dom"/>
</dbReference>
<keyword evidence="5" id="KW-0732">Signal</keyword>
<feature type="compositionally biased region" description="Low complexity" evidence="11">
    <location>
        <begin position="731"/>
        <end position="744"/>
    </location>
</feature>
<evidence type="ECO:0000256" key="3">
    <source>
        <dbReference type="ARBA" id="ARBA00022475"/>
    </source>
</evidence>
<dbReference type="InterPro" id="IPR040326">
    <property type="entry name" value="HAP2/GCS1"/>
</dbReference>
<feature type="region of interest" description="Disordered" evidence="11">
    <location>
        <begin position="699"/>
        <end position="761"/>
    </location>
</feature>
<keyword evidence="3" id="KW-1003">Cell membrane</keyword>
<dbReference type="PANTHER" id="PTHR31764">
    <property type="entry name" value="PROTEIN HAPLESS 2"/>
    <property type="match status" value="1"/>
</dbReference>
<organism evidence="13 14">
    <name type="scientific">Tetradesmus obliquus</name>
    <name type="common">Green alga</name>
    <name type="synonym">Acutodesmus obliquus</name>
    <dbReference type="NCBI Taxonomy" id="3088"/>
    <lineage>
        <taxon>Eukaryota</taxon>
        <taxon>Viridiplantae</taxon>
        <taxon>Chlorophyta</taxon>
        <taxon>core chlorophytes</taxon>
        <taxon>Chlorophyceae</taxon>
        <taxon>CS clade</taxon>
        <taxon>Sphaeropleales</taxon>
        <taxon>Scenedesmaceae</taxon>
        <taxon>Tetradesmus</taxon>
    </lineage>
</organism>
<protein>
    <recommendedName>
        <fullName evidence="12">Generative cell specific-1/HAP2 domain-containing protein</fullName>
    </recommendedName>
</protein>
<evidence type="ECO:0000256" key="9">
    <source>
        <dbReference type="ARBA" id="ARBA00023157"/>
    </source>
</evidence>
<proteinExistence type="inferred from homology"/>
<feature type="region of interest" description="Disordered" evidence="11">
    <location>
        <begin position="786"/>
        <end position="813"/>
    </location>
</feature>
<evidence type="ECO:0000256" key="10">
    <source>
        <dbReference type="ARBA" id="ARBA00023279"/>
    </source>
</evidence>
<reference evidence="13 14" key="1">
    <citation type="submission" date="2023-05" db="EMBL/GenBank/DDBJ databases">
        <title>A 100% complete, gapless, phased diploid assembly of the Scenedesmus obliquus UTEX 3031 genome.</title>
        <authorList>
            <person name="Biondi T.C."/>
            <person name="Hanschen E.R."/>
            <person name="Kwon T."/>
            <person name="Eng W."/>
            <person name="Kruse C.P.S."/>
            <person name="Koehler S.I."/>
            <person name="Kunde Y."/>
            <person name="Gleasner C.D."/>
            <person name="You Mak K.T."/>
            <person name="Polle J."/>
            <person name="Hovde B.T."/>
            <person name="Starkenburg S.R."/>
        </authorList>
    </citation>
    <scope>NUCLEOTIDE SEQUENCE [LARGE SCALE GENOMIC DNA]</scope>
    <source>
        <strain evidence="13 14">DOE0152z</strain>
    </source>
</reference>
<keyword evidence="4" id="KW-0812">Transmembrane</keyword>
<dbReference type="Proteomes" id="UP001244341">
    <property type="component" value="Chromosome 7b"/>
</dbReference>
<keyword evidence="9" id="KW-1015">Disulfide bond</keyword>
<dbReference type="Pfam" id="PF10699">
    <property type="entry name" value="HAP2-GCS1"/>
    <property type="match status" value="1"/>
</dbReference>
<evidence type="ECO:0000256" key="2">
    <source>
        <dbReference type="ARBA" id="ARBA00010929"/>
    </source>
</evidence>
<evidence type="ECO:0000313" key="13">
    <source>
        <dbReference type="EMBL" id="WIA16742.1"/>
    </source>
</evidence>
<evidence type="ECO:0000256" key="1">
    <source>
        <dbReference type="ARBA" id="ARBA00004251"/>
    </source>
</evidence>
<evidence type="ECO:0000256" key="11">
    <source>
        <dbReference type="SAM" id="MobiDB-lite"/>
    </source>
</evidence>
<sequence>MYTDVSGQCPCPCNYASDPSCSCRDLASSLTVSLSKGPLWASYPLTYLQSFNYKPYEAIVRPGAGNCKADAFDEAPTCSWYYVMGQKVDDSQGFVCECDAGQIWDTTFSTNTERTRANLDCDFFSDPLDILIGRKPCSAHCLMMDEHWYGGYGLGEASLQFEITAALTYAGGSSSSSSSGEALKLSPSMPWALSAGRTLGAKLLGDLAGYTQLPVLSERVLMIPHPRNGQSINDMFNNRTEWMLVDRSKISFTGNECDKVGTSFTAFRYQTGACVRAPQVCLSNQLKDILEADFARIRSGKAPLYLVSQYSYGLNSSMRAFAGGPLLFALPVTGIRSSLVQLEATADEMRFIVNTSPGKILGARVCQFAEVSCGGFEASATRGFLHAFIANTGTLPAAYTLTVSNCSVNIRPVDAQRVALAPGQNGTISPFVIYVEDDKAVAARFCWLAMLDARGGVSDRVHVEFYTNATAYEEWPSGGLLGNGTGPGTQTTKDCSNICNNRFDVFCAAKNGCWGNVGRFFGLSLGLTAAAALLFFAYKFGWLASVLPLLGSCCGGGSSSSSSSNDKRSRDSRHRSKYGYEDEDEYASHNHAGKHKGRQKDSAGPAARYSSSGGMHGGQQYLPDMAELQAERQRQRHSSAGRQRGSSRSGRASSRAEAYPDEQQQQQDEYFEEDAGYTRGSSFYGSAKTADGNDGYNKYGSSSSGGGSPGRWIKAGPWDDSAAGAAGGGRLPRAGRASAVATAAEGGGRRRSSSAGGRPRVPPAAAAAAAAGGYFLDEDGYELEGQGLGGGAGYSDEDEGGGQQWGRPSLHHQRRAAALQQQQQLPARAYSSSPGGILPPPGARSTMRQSRSATQLSELVEVSRIQAACDRSLPQHADQKAFCSSCMCASSVALGASVDRSGKVIAGTNYSTIIASIPSNPLLAANSGLSNCGPLTSQVLQESGALDAATNEALTACQKLDPLFLLKVYEGCNFTVPADPALADKSPLAAILRSGLVPAGAVKAGQDAAAGVNKAVDGAKKAVQTVGDGSKGAAQKVADGGKSAVQAVQGAWGDMRRVFSVGG</sequence>